<keyword evidence="7" id="KW-0479">Metal-binding</keyword>
<evidence type="ECO:0000256" key="13">
    <source>
        <dbReference type="ARBA" id="ARBA00023243"/>
    </source>
</evidence>
<dbReference type="GO" id="GO:0030077">
    <property type="term" value="C:plasma membrane light-harvesting complex"/>
    <property type="evidence" value="ECO:0007669"/>
    <property type="project" value="InterPro"/>
</dbReference>
<evidence type="ECO:0000256" key="7">
    <source>
        <dbReference type="ARBA" id="ARBA00022723"/>
    </source>
</evidence>
<dbReference type="RefSeq" id="WP_072673251.1">
    <property type="nucleotide sequence ID" value="NZ_FRDF01000003.1"/>
</dbReference>
<dbReference type="AlphaFoldDB" id="A0A1M7RZ65"/>
<evidence type="ECO:0000256" key="2">
    <source>
        <dbReference type="ARBA" id="ARBA00004249"/>
    </source>
</evidence>
<dbReference type="Gene3D" id="4.10.220.20">
    <property type="entry name" value="Light-harvesting complex"/>
    <property type="match status" value="1"/>
</dbReference>
<dbReference type="SUPFAM" id="SSF56918">
    <property type="entry name" value="Light-harvesting complex subunits"/>
    <property type="match status" value="1"/>
</dbReference>
<dbReference type="EMBL" id="FRDF01000003">
    <property type="protein sequence ID" value="SHN51637.1"/>
    <property type="molecule type" value="Genomic_DNA"/>
</dbReference>
<keyword evidence="17" id="KW-1185">Reference proteome</keyword>
<dbReference type="PRINTS" id="PR00673">
    <property type="entry name" value="LIGHTHARVSTA"/>
</dbReference>
<dbReference type="InterPro" id="IPR002361">
    <property type="entry name" value="Antenna_alpha_CS"/>
</dbReference>
<evidence type="ECO:0000256" key="1">
    <source>
        <dbReference type="ARBA" id="ARBA00002455"/>
    </source>
</evidence>
<evidence type="ECO:0000256" key="3">
    <source>
        <dbReference type="ARBA" id="ARBA00022475"/>
    </source>
</evidence>
<gene>
    <name evidence="16" type="ORF">SAMN02745193_00692</name>
</gene>
<name>A0A1M7RZ65_9SPHN</name>
<feature type="transmembrane region" description="Helical" evidence="14">
    <location>
        <begin position="12"/>
        <end position="32"/>
    </location>
</feature>
<evidence type="ECO:0000256" key="5">
    <source>
        <dbReference type="ARBA" id="ARBA00022549"/>
    </source>
</evidence>
<keyword evidence="12 14" id="KW-0472">Membrane</keyword>
<accession>A0A1M7RZ65</accession>
<dbReference type="InterPro" id="IPR000066">
    <property type="entry name" value="Antenna_a/b"/>
</dbReference>
<evidence type="ECO:0000313" key="17">
    <source>
        <dbReference type="Proteomes" id="UP000184391"/>
    </source>
</evidence>
<dbReference type="InterPro" id="IPR018332">
    <property type="entry name" value="Antenna_alpha"/>
</dbReference>
<keyword evidence="10 14" id="KW-1133">Transmembrane helix</keyword>
<keyword evidence="6 14" id="KW-0812">Transmembrane</keyword>
<dbReference type="Pfam" id="PF00556">
    <property type="entry name" value="LHC"/>
    <property type="match status" value="1"/>
</dbReference>
<keyword evidence="9" id="KW-0076">Bacteriochlorophyll</keyword>
<evidence type="ECO:0000256" key="6">
    <source>
        <dbReference type="ARBA" id="ARBA00022692"/>
    </source>
</evidence>
<keyword evidence="5" id="KW-0042">Antenna complex</keyword>
<evidence type="ECO:0000256" key="9">
    <source>
        <dbReference type="ARBA" id="ARBA00022956"/>
    </source>
</evidence>
<keyword evidence="8" id="KW-0460">Magnesium</keyword>
<dbReference type="InterPro" id="IPR035889">
    <property type="entry name" value="Light-harvesting_complex"/>
</dbReference>
<evidence type="ECO:0000313" key="16">
    <source>
        <dbReference type="EMBL" id="SHN51637.1"/>
    </source>
</evidence>
<keyword evidence="3" id="KW-1003">Cell membrane</keyword>
<dbReference type="GO" id="GO:0005886">
    <property type="term" value="C:plasma membrane"/>
    <property type="evidence" value="ECO:0007669"/>
    <property type="project" value="UniProtKB-SubCell"/>
</dbReference>
<feature type="domain" description="Antenna complex alpha/beta subunit" evidence="15">
    <location>
        <begin position="1"/>
        <end position="41"/>
    </location>
</feature>
<dbReference type="STRING" id="198312.SAMN02745193_00692"/>
<reference evidence="17" key="1">
    <citation type="submission" date="2016-12" db="EMBL/GenBank/DDBJ databases">
        <authorList>
            <person name="Varghese N."/>
            <person name="Submissions S."/>
        </authorList>
    </citation>
    <scope>NUCLEOTIDE SEQUENCE [LARGE SCALE GENOMIC DNA]</scope>
    <source>
        <strain evidence="17">DSM 11032</strain>
    </source>
</reference>
<keyword evidence="11" id="KW-0157">Chromophore</keyword>
<keyword evidence="4" id="KW-0148">Chlorophyll</keyword>
<dbReference type="OrthoDB" id="8564165at2"/>
<dbReference type="NCBIfam" id="NF040861">
    <property type="entry name" value="pufA_517_ASD"/>
    <property type="match status" value="1"/>
</dbReference>
<evidence type="ECO:0000256" key="11">
    <source>
        <dbReference type="ARBA" id="ARBA00022991"/>
    </source>
</evidence>
<comment type="function">
    <text evidence="1">Antenna complexes are light-harvesting systems, which transfer the excitation energy to the reaction centers.</text>
</comment>
<dbReference type="GO" id="GO:0042314">
    <property type="term" value="F:bacteriochlorophyll binding"/>
    <property type="evidence" value="ECO:0007669"/>
    <property type="project" value="UniProtKB-KW"/>
</dbReference>
<proteinExistence type="predicted"/>
<organism evidence="16 17">
    <name type="scientific">Erythrobacter sanguineus</name>
    <dbReference type="NCBI Taxonomy" id="198312"/>
    <lineage>
        <taxon>Bacteria</taxon>
        <taxon>Pseudomonadati</taxon>
        <taxon>Pseudomonadota</taxon>
        <taxon>Alphaproteobacteria</taxon>
        <taxon>Sphingomonadales</taxon>
        <taxon>Erythrobacteraceae</taxon>
        <taxon>Erythrobacter/Porphyrobacter group</taxon>
        <taxon>Erythrobacter</taxon>
    </lineage>
</organism>
<evidence type="ECO:0000256" key="10">
    <source>
        <dbReference type="ARBA" id="ARBA00022989"/>
    </source>
</evidence>
<sequence>MWRIWFYFDIRRALVALHVGLAVLAFTIHFILLSTDRYNWLERAPGAPAPVQAAIESSEAPAAG</sequence>
<keyword evidence="13" id="KW-0437">Light-harvesting polypeptide</keyword>
<evidence type="ECO:0000256" key="8">
    <source>
        <dbReference type="ARBA" id="ARBA00022842"/>
    </source>
</evidence>
<evidence type="ECO:0000256" key="12">
    <source>
        <dbReference type="ARBA" id="ARBA00023136"/>
    </source>
</evidence>
<evidence type="ECO:0000259" key="15">
    <source>
        <dbReference type="Pfam" id="PF00556"/>
    </source>
</evidence>
<dbReference type="Proteomes" id="UP000184391">
    <property type="component" value="Unassembled WGS sequence"/>
</dbReference>
<dbReference type="GO" id="GO:0019684">
    <property type="term" value="P:photosynthesis, light reaction"/>
    <property type="evidence" value="ECO:0007669"/>
    <property type="project" value="InterPro"/>
</dbReference>
<evidence type="ECO:0000256" key="14">
    <source>
        <dbReference type="SAM" id="Phobius"/>
    </source>
</evidence>
<dbReference type="GO" id="GO:0046872">
    <property type="term" value="F:metal ion binding"/>
    <property type="evidence" value="ECO:0007669"/>
    <property type="project" value="UniProtKB-KW"/>
</dbReference>
<protein>
    <submittedName>
        <fullName evidence="16">Light-harvesting complex 1 alpha chain</fullName>
    </submittedName>
</protein>
<comment type="subcellular location">
    <subcellularLocation>
        <location evidence="2">Cell inner membrane</location>
        <topology evidence="2">Single-pass type II membrane protein</topology>
    </subcellularLocation>
</comment>
<evidence type="ECO:0000256" key="4">
    <source>
        <dbReference type="ARBA" id="ARBA00022494"/>
    </source>
</evidence>
<dbReference type="PROSITE" id="PS00968">
    <property type="entry name" value="ANTENNA_COMP_ALPHA"/>
    <property type="match status" value="1"/>
</dbReference>
<dbReference type="GO" id="GO:0019866">
    <property type="term" value="C:organelle inner membrane"/>
    <property type="evidence" value="ECO:0007669"/>
    <property type="project" value="InterPro"/>
</dbReference>